<feature type="compositionally biased region" description="Basic and acidic residues" evidence="1">
    <location>
        <begin position="233"/>
        <end position="248"/>
    </location>
</feature>
<dbReference type="AlphaFoldDB" id="A0AAD4IR13"/>
<dbReference type="EMBL" id="SDAM02005225">
    <property type="protein sequence ID" value="KAH6819958.1"/>
    <property type="molecule type" value="Genomic_DNA"/>
</dbReference>
<evidence type="ECO:0000256" key="1">
    <source>
        <dbReference type="SAM" id="MobiDB-lite"/>
    </source>
</evidence>
<keyword evidence="2" id="KW-1133">Transmembrane helix</keyword>
<organism evidence="3 4">
    <name type="scientific">Perilla frutescens var. hirtella</name>
    <name type="common">Perilla citriodora</name>
    <name type="synonym">Perilla setoyensis</name>
    <dbReference type="NCBI Taxonomy" id="608512"/>
    <lineage>
        <taxon>Eukaryota</taxon>
        <taxon>Viridiplantae</taxon>
        <taxon>Streptophyta</taxon>
        <taxon>Embryophyta</taxon>
        <taxon>Tracheophyta</taxon>
        <taxon>Spermatophyta</taxon>
        <taxon>Magnoliopsida</taxon>
        <taxon>eudicotyledons</taxon>
        <taxon>Gunneridae</taxon>
        <taxon>Pentapetalae</taxon>
        <taxon>asterids</taxon>
        <taxon>lamiids</taxon>
        <taxon>Lamiales</taxon>
        <taxon>Lamiaceae</taxon>
        <taxon>Nepetoideae</taxon>
        <taxon>Elsholtzieae</taxon>
        <taxon>Perilla</taxon>
    </lineage>
</organism>
<keyword evidence="2" id="KW-0812">Transmembrane</keyword>
<dbReference type="Gene3D" id="3.40.50.300">
    <property type="entry name" value="P-loop containing nucleotide triphosphate hydrolases"/>
    <property type="match status" value="1"/>
</dbReference>
<evidence type="ECO:0008006" key="5">
    <source>
        <dbReference type="Google" id="ProtNLM"/>
    </source>
</evidence>
<gene>
    <name evidence="3" type="ORF">C2S53_018117</name>
</gene>
<name>A0AAD4IR13_PERFH</name>
<evidence type="ECO:0000256" key="2">
    <source>
        <dbReference type="SAM" id="Phobius"/>
    </source>
</evidence>
<dbReference type="SUPFAM" id="SSF52540">
    <property type="entry name" value="P-loop containing nucleoside triphosphate hydrolases"/>
    <property type="match status" value="1"/>
</dbReference>
<comment type="caution">
    <text evidence="3">The sequence shown here is derived from an EMBL/GenBank/DDBJ whole genome shotgun (WGS) entry which is preliminary data.</text>
</comment>
<feature type="region of interest" description="Disordered" evidence="1">
    <location>
        <begin position="233"/>
        <end position="254"/>
    </location>
</feature>
<feature type="transmembrane region" description="Helical" evidence="2">
    <location>
        <begin position="120"/>
        <end position="142"/>
    </location>
</feature>
<reference evidence="3 4" key="1">
    <citation type="journal article" date="2021" name="Nat. Commun.">
        <title>Incipient diploidization of the medicinal plant Perilla within 10,000 years.</title>
        <authorList>
            <person name="Zhang Y."/>
            <person name="Shen Q."/>
            <person name="Leng L."/>
            <person name="Zhang D."/>
            <person name="Chen S."/>
            <person name="Shi Y."/>
            <person name="Ning Z."/>
            <person name="Chen S."/>
        </authorList>
    </citation>
    <scope>NUCLEOTIDE SEQUENCE [LARGE SCALE GENOMIC DNA]</scope>
    <source>
        <strain evidence="4">cv. PC099</strain>
    </source>
</reference>
<evidence type="ECO:0000313" key="3">
    <source>
        <dbReference type="EMBL" id="KAH6819958.1"/>
    </source>
</evidence>
<keyword evidence="4" id="KW-1185">Reference proteome</keyword>
<dbReference type="SUPFAM" id="SSF52047">
    <property type="entry name" value="RNI-like"/>
    <property type="match status" value="1"/>
</dbReference>
<evidence type="ECO:0000313" key="4">
    <source>
        <dbReference type="Proteomes" id="UP001190926"/>
    </source>
</evidence>
<keyword evidence="2" id="KW-0472">Membrane</keyword>
<sequence>MTLAADASEEVIESHAVDQIRAGKSRSRFLPDLQKLIEGVDFVRSEFKLKQPPTLYSSTPLTSEKKISMVGFDEVLVQRLDLLTREHSRRSVIHIVGMGGIGKTTLGIDDMWSVEAWDEIMFFFLILAMEVELLWLIGNWIVGELGVFGRRFLILLDDMWSVEACITFLSSLKRLSLSNSRLHWEEMTMMVGSSPHLKSFELSENSALGSEWTLVERRCSVSFLISALRVEEEQGNEMRGELQQEGPRRGSKKQ</sequence>
<protein>
    <recommendedName>
        <fullName evidence="5">NB-ARC domain-containing protein</fullName>
    </recommendedName>
</protein>
<dbReference type="Proteomes" id="UP001190926">
    <property type="component" value="Unassembled WGS sequence"/>
</dbReference>
<dbReference type="InterPro" id="IPR027417">
    <property type="entry name" value="P-loop_NTPase"/>
</dbReference>
<accession>A0AAD4IR13</accession>
<proteinExistence type="predicted"/>